<dbReference type="PANTHER" id="PTHR30461">
    <property type="entry name" value="DNA-INVERTASE FROM LAMBDOID PROPHAGE"/>
    <property type="match status" value="1"/>
</dbReference>
<dbReference type="SMART" id="SM00857">
    <property type="entry name" value="Resolvase"/>
    <property type="match status" value="1"/>
</dbReference>
<sequence>MKCAIYTRVSTEEQAKEGFSIRGQKERLDMFAQSQDWDIYDYYIDEGKSAKDIDRDELQRMLEDIANDKIEVVLVYKLDRLTRSVMDLYKLLEKFEANGCMFKSATEVFDTTTPTGRLFITLVAAVAQWERENLGERVKFGMEQMVEEGRWPGGPPPFGFRLNEEDKLIVDEEESGLYKYMYELYETFHGDFKISNILNHELQVKTRKGNDFSAKTVRDIMKNPIVYGAFKWSGKLYDNFAPAIVPKDRYDNVMELRNSRKNHHPQNVASDYIFTGVVKCARCGAPLKGALRDINGTKYRYVNCTNQREKKCDLPLIRESSIELYFLNEIQNQLKQFHEIAFEVGNEPDQATVKANSHINQLQKQLKTIKERKKKWQLAFANDVIDLQELREHTTSDRKRQEEIEAELIELVKDDPQNTSEEIVKALTDFLGNWDLLEPIEKKHSVMLFLKKFDIDCDNGKGINYKKRKLYLSNFQYI</sequence>
<keyword evidence="1" id="KW-0175">Coiled coil</keyword>
<dbReference type="InterPro" id="IPR011109">
    <property type="entry name" value="DNA_bind_recombinase_dom"/>
</dbReference>
<dbReference type="InterPro" id="IPR025827">
    <property type="entry name" value="Zn_ribbon_recom_dom"/>
</dbReference>
<dbReference type="RefSeq" id="WP_143848386.1">
    <property type="nucleotide sequence ID" value="NZ_VLXZ01000004.1"/>
</dbReference>
<comment type="caution">
    <text evidence="4">The sequence shown here is derived from an EMBL/GenBank/DDBJ whole genome shotgun (WGS) entry which is preliminary data.</text>
</comment>
<accession>A0A554A0I6</accession>
<dbReference type="Gene3D" id="3.40.50.1390">
    <property type="entry name" value="Resolvase, N-terminal catalytic domain"/>
    <property type="match status" value="1"/>
</dbReference>
<feature type="domain" description="Recombinase" evidence="3">
    <location>
        <begin position="157"/>
        <end position="263"/>
    </location>
</feature>
<evidence type="ECO:0000259" key="2">
    <source>
        <dbReference type="PROSITE" id="PS51736"/>
    </source>
</evidence>
<dbReference type="CDD" id="cd00338">
    <property type="entry name" value="Ser_Recombinase"/>
    <property type="match status" value="1"/>
</dbReference>
<dbReference type="InterPro" id="IPR036162">
    <property type="entry name" value="Resolvase-like_N_sf"/>
</dbReference>
<name>A0A554A0I6_9BACI</name>
<protein>
    <submittedName>
        <fullName evidence="4">Recombinase family protein</fullName>
    </submittedName>
</protein>
<proteinExistence type="predicted"/>
<dbReference type="GO" id="GO:0003677">
    <property type="term" value="F:DNA binding"/>
    <property type="evidence" value="ECO:0007669"/>
    <property type="project" value="InterPro"/>
</dbReference>
<keyword evidence="5" id="KW-1185">Reference proteome</keyword>
<gene>
    <name evidence="4" type="ORF">FN960_09105</name>
</gene>
<evidence type="ECO:0000313" key="5">
    <source>
        <dbReference type="Proteomes" id="UP000318521"/>
    </source>
</evidence>
<dbReference type="Pfam" id="PF07508">
    <property type="entry name" value="Recombinase"/>
    <property type="match status" value="1"/>
</dbReference>
<dbReference type="EMBL" id="VLXZ01000004">
    <property type="protein sequence ID" value="TSB47156.1"/>
    <property type="molecule type" value="Genomic_DNA"/>
</dbReference>
<dbReference type="Pfam" id="PF00239">
    <property type="entry name" value="Resolvase"/>
    <property type="match status" value="1"/>
</dbReference>
<dbReference type="PANTHER" id="PTHR30461:SF23">
    <property type="entry name" value="DNA RECOMBINASE-RELATED"/>
    <property type="match status" value="1"/>
</dbReference>
<feature type="domain" description="Resolvase/invertase-type recombinase catalytic" evidence="2">
    <location>
        <begin position="2"/>
        <end position="149"/>
    </location>
</feature>
<dbReference type="PROSITE" id="PS51736">
    <property type="entry name" value="RECOMBINASES_3"/>
    <property type="match status" value="1"/>
</dbReference>
<organism evidence="4 5">
    <name type="scientific">Alkalicoccobacillus porphyridii</name>
    <dbReference type="NCBI Taxonomy" id="2597270"/>
    <lineage>
        <taxon>Bacteria</taxon>
        <taxon>Bacillati</taxon>
        <taxon>Bacillota</taxon>
        <taxon>Bacilli</taxon>
        <taxon>Bacillales</taxon>
        <taxon>Bacillaceae</taxon>
        <taxon>Alkalicoccobacillus</taxon>
    </lineage>
</organism>
<dbReference type="GO" id="GO:0000150">
    <property type="term" value="F:DNA strand exchange activity"/>
    <property type="evidence" value="ECO:0007669"/>
    <property type="project" value="InterPro"/>
</dbReference>
<evidence type="ECO:0000256" key="1">
    <source>
        <dbReference type="SAM" id="Coils"/>
    </source>
</evidence>
<dbReference type="OrthoDB" id="9811097at2"/>
<evidence type="ECO:0000313" key="4">
    <source>
        <dbReference type="EMBL" id="TSB47156.1"/>
    </source>
</evidence>
<dbReference type="InterPro" id="IPR006119">
    <property type="entry name" value="Resolv_N"/>
</dbReference>
<dbReference type="Proteomes" id="UP000318521">
    <property type="component" value="Unassembled WGS sequence"/>
</dbReference>
<dbReference type="AlphaFoldDB" id="A0A554A0I6"/>
<dbReference type="Gene3D" id="3.90.1750.20">
    <property type="entry name" value="Putative Large Serine Recombinase, Chain B, Domain 2"/>
    <property type="match status" value="1"/>
</dbReference>
<dbReference type="SUPFAM" id="SSF53041">
    <property type="entry name" value="Resolvase-like"/>
    <property type="match status" value="1"/>
</dbReference>
<dbReference type="Pfam" id="PF13408">
    <property type="entry name" value="Zn_ribbon_recom"/>
    <property type="match status" value="1"/>
</dbReference>
<dbReference type="InterPro" id="IPR038109">
    <property type="entry name" value="DNA_bind_recomb_sf"/>
</dbReference>
<feature type="coiled-coil region" evidence="1">
    <location>
        <begin position="352"/>
        <end position="379"/>
    </location>
</feature>
<reference evidence="4 5" key="1">
    <citation type="submission" date="2019-07" db="EMBL/GenBank/DDBJ databases">
        <authorList>
            <person name="Park Y.J."/>
            <person name="Jeong S.E."/>
            <person name="Jung H.S."/>
        </authorList>
    </citation>
    <scope>NUCLEOTIDE SEQUENCE [LARGE SCALE GENOMIC DNA]</scope>
    <source>
        <strain evidence="5">P16(2019)</strain>
    </source>
</reference>
<dbReference type="InterPro" id="IPR050639">
    <property type="entry name" value="SSR_resolvase"/>
</dbReference>
<dbReference type="PROSITE" id="PS51737">
    <property type="entry name" value="RECOMBINASE_DNA_BIND"/>
    <property type="match status" value="1"/>
</dbReference>
<evidence type="ECO:0000259" key="3">
    <source>
        <dbReference type="PROSITE" id="PS51737"/>
    </source>
</evidence>